<dbReference type="PANTHER" id="PTHR11176:SF57">
    <property type="entry name" value="PROTEIN BOULE"/>
    <property type="match status" value="1"/>
</dbReference>
<dbReference type="SMART" id="SM00360">
    <property type="entry name" value="RRM"/>
    <property type="match status" value="1"/>
</dbReference>
<keyword evidence="4" id="KW-0221">Differentiation</keyword>
<dbReference type="InterPro" id="IPR012677">
    <property type="entry name" value="Nucleotide-bd_a/b_plait_sf"/>
</dbReference>
<dbReference type="Pfam" id="PF00076">
    <property type="entry name" value="RRM_1"/>
    <property type="match status" value="1"/>
</dbReference>
<dbReference type="InterPro" id="IPR034988">
    <property type="entry name" value="DAZ_BOULE_RRM"/>
</dbReference>
<dbReference type="GO" id="GO:0030154">
    <property type="term" value="P:cell differentiation"/>
    <property type="evidence" value="ECO:0007669"/>
    <property type="project" value="UniProtKB-KW"/>
</dbReference>
<comment type="subcellular location">
    <subcellularLocation>
        <location evidence="1">Cytoplasm</location>
    </subcellularLocation>
</comment>
<dbReference type="SUPFAM" id="SSF54928">
    <property type="entry name" value="RNA-binding domain, RBD"/>
    <property type="match status" value="1"/>
</dbReference>
<dbReference type="CDD" id="cd12412">
    <property type="entry name" value="RRM_DAZL_BOULE"/>
    <property type="match status" value="1"/>
</dbReference>
<dbReference type="GO" id="GO:0045948">
    <property type="term" value="P:positive regulation of translational initiation"/>
    <property type="evidence" value="ECO:0007669"/>
    <property type="project" value="TreeGrafter"/>
</dbReference>
<dbReference type="GO" id="GO:0008494">
    <property type="term" value="F:translation activator activity"/>
    <property type="evidence" value="ECO:0007669"/>
    <property type="project" value="TreeGrafter"/>
</dbReference>
<evidence type="ECO:0000256" key="5">
    <source>
        <dbReference type="ARBA" id="ARBA00022845"/>
    </source>
</evidence>
<protein>
    <submittedName>
        <fullName evidence="11">Putative positive regulation of translational initiation</fullName>
    </submittedName>
</protein>
<feature type="region of interest" description="Disordered" evidence="9">
    <location>
        <begin position="294"/>
        <end position="431"/>
    </location>
</feature>
<dbReference type="PROSITE" id="PS50102">
    <property type="entry name" value="RRM"/>
    <property type="match status" value="1"/>
</dbReference>
<accession>A0A131YCL8</accession>
<dbReference type="AlphaFoldDB" id="A0A131YCL8"/>
<proteinExistence type="evidence at transcript level"/>
<evidence type="ECO:0000259" key="10">
    <source>
        <dbReference type="PROSITE" id="PS50102"/>
    </source>
</evidence>
<name>A0A131YCL8_IXORI</name>
<keyword evidence="5" id="KW-0810">Translation regulation</keyword>
<keyword evidence="6" id="KW-0744">Spermatogenesis</keyword>
<evidence type="ECO:0000256" key="6">
    <source>
        <dbReference type="ARBA" id="ARBA00022871"/>
    </source>
</evidence>
<feature type="non-terminal residue" evidence="11">
    <location>
        <position position="1"/>
    </location>
</feature>
<feature type="compositionally biased region" description="Basic and acidic residues" evidence="9">
    <location>
        <begin position="376"/>
        <end position="391"/>
    </location>
</feature>
<keyword evidence="7 8" id="KW-0694">RNA-binding</keyword>
<dbReference type="InterPro" id="IPR035979">
    <property type="entry name" value="RBD_domain_sf"/>
</dbReference>
<sequence length="431" mass="45304">PRWSTNSTEGSHSSSPSSLNAPRYGTMVPKRIFVGGISPTTTEAELHELFSRYGVVTNTKIIADRAGVSKGYGFVTFDSEEEAQRAQTSGANVMLRERRLNIAPAIKKQPFTRVYECCASSDPTQSVPNGTILYHNGIPYTYHNGMAFFVTPETAYQYSATSQTTTPAATTSSYPVVYQPSMYYPQHTAYQYQNVIPSQWNASSGQWRWAPPQSVGHPAYVYPTAAMMSMGGGIGGGDTSSEYQDPAIVETGTEVGALGLMLRKEDGGGGGGGGALTASMTAVGLNSFWPKAGGGNPGFHQPTSASLDCSSAPVPGRPVLDDNAGAKPPCTPTGKPAAGVGQQPTVPCRQFLPPRQRRYTAPPETPLANADGAQGGERDLPDGSRPHRERGGVPNAKHAVGGSAGTWRDCLFGGGHTSSPPGAGTPRSQCP</sequence>
<evidence type="ECO:0000256" key="1">
    <source>
        <dbReference type="ARBA" id="ARBA00004496"/>
    </source>
</evidence>
<organism evidence="11">
    <name type="scientific">Ixodes ricinus</name>
    <name type="common">Common tick</name>
    <name type="synonym">Acarus ricinus</name>
    <dbReference type="NCBI Taxonomy" id="34613"/>
    <lineage>
        <taxon>Eukaryota</taxon>
        <taxon>Metazoa</taxon>
        <taxon>Ecdysozoa</taxon>
        <taxon>Arthropoda</taxon>
        <taxon>Chelicerata</taxon>
        <taxon>Arachnida</taxon>
        <taxon>Acari</taxon>
        <taxon>Parasitiformes</taxon>
        <taxon>Ixodida</taxon>
        <taxon>Ixodoidea</taxon>
        <taxon>Ixodidae</taxon>
        <taxon>Ixodinae</taxon>
        <taxon>Ixodes</taxon>
    </lineage>
</organism>
<dbReference type="InterPro" id="IPR000504">
    <property type="entry name" value="RRM_dom"/>
</dbReference>
<reference evidence="11" key="1">
    <citation type="submission" date="2016-02" db="EMBL/GenBank/DDBJ databases">
        <title>RNAseq analyses of the midgut from blood- or serum-fed Ixodes ricinus ticks.</title>
        <authorList>
            <person name="Perner J."/>
            <person name="Provaznik J."/>
            <person name="Schrenkova J."/>
            <person name="Urbanova V."/>
            <person name="Ribeiro J.M."/>
            <person name="Kopacek P."/>
        </authorList>
    </citation>
    <scope>NUCLEOTIDE SEQUENCE</scope>
    <source>
        <tissue evidence="11">Gut</tissue>
    </source>
</reference>
<dbReference type="PANTHER" id="PTHR11176">
    <property type="entry name" value="BOULE-RELATED"/>
    <property type="match status" value="1"/>
</dbReference>
<evidence type="ECO:0000256" key="9">
    <source>
        <dbReference type="SAM" id="MobiDB-lite"/>
    </source>
</evidence>
<evidence type="ECO:0000256" key="7">
    <source>
        <dbReference type="ARBA" id="ARBA00022884"/>
    </source>
</evidence>
<evidence type="ECO:0000256" key="4">
    <source>
        <dbReference type="ARBA" id="ARBA00022782"/>
    </source>
</evidence>
<keyword evidence="3" id="KW-0963">Cytoplasm</keyword>
<feature type="domain" description="RRM" evidence="10">
    <location>
        <begin position="30"/>
        <end position="107"/>
    </location>
</feature>
<dbReference type="FunFam" id="3.30.70.330:FF:000167">
    <property type="entry name" value="protein boule-like isoform X1"/>
    <property type="match status" value="1"/>
</dbReference>
<dbReference type="GO" id="GO:0051321">
    <property type="term" value="P:meiotic cell cycle"/>
    <property type="evidence" value="ECO:0007669"/>
    <property type="project" value="UniProtKB-ARBA"/>
</dbReference>
<feature type="region of interest" description="Disordered" evidence="9">
    <location>
        <begin position="1"/>
        <end position="23"/>
    </location>
</feature>
<dbReference type="GO" id="GO:0070935">
    <property type="term" value="P:3'-UTR-mediated mRNA stabilization"/>
    <property type="evidence" value="ECO:0007669"/>
    <property type="project" value="TreeGrafter"/>
</dbReference>
<dbReference type="EMBL" id="GEFM01000115">
    <property type="protein sequence ID" value="JAP75681.1"/>
    <property type="molecule type" value="mRNA"/>
</dbReference>
<dbReference type="GO" id="GO:0007283">
    <property type="term" value="P:spermatogenesis"/>
    <property type="evidence" value="ECO:0007669"/>
    <property type="project" value="UniProtKB-KW"/>
</dbReference>
<dbReference type="GO" id="GO:0003730">
    <property type="term" value="F:mRNA 3'-UTR binding"/>
    <property type="evidence" value="ECO:0007669"/>
    <property type="project" value="TreeGrafter"/>
</dbReference>
<evidence type="ECO:0000313" key="11">
    <source>
        <dbReference type="EMBL" id="JAP75681.1"/>
    </source>
</evidence>
<evidence type="ECO:0000256" key="8">
    <source>
        <dbReference type="PROSITE-ProRule" id="PRU00176"/>
    </source>
</evidence>
<dbReference type="Gene3D" id="3.30.70.330">
    <property type="match status" value="1"/>
</dbReference>
<keyword evidence="2" id="KW-0217">Developmental protein</keyword>
<feature type="compositionally biased region" description="Low complexity" evidence="9">
    <location>
        <begin position="1"/>
        <end position="18"/>
    </location>
</feature>
<evidence type="ECO:0000256" key="2">
    <source>
        <dbReference type="ARBA" id="ARBA00022473"/>
    </source>
</evidence>
<dbReference type="GO" id="GO:0005737">
    <property type="term" value="C:cytoplasm"/>
    <property type="evidence" value="ECO:0007669"/>
    <property type="project" value="UniProtKB-SubCell"/>
</dbReference>
<evidence type="ECO:0000256" key="3">
    <source>
        <dbReference type="ARBA" id="ARBA00022490"/>
    </source>
</evidence>